<reference evidence="2" key="1">
    <citation type="submission" date="2019-09" db="EMBL/GenBank/DDBJ databases">
        <title>Draft genome information of white flower Hibiscus syriacus.</title>
        <authorList>
            <person name="Kim Y.-M."/>
        </authorList>
    </citation>
    <scope>NUCLEOTIDE SEQUENCE [LARGE SCALE GENOMIC DNA]</scope>
    <source>
        <strain evidence="2">YM2019G1</strain>
    </source>
</reference>
<evidence type="ECO:0000313" key="2">
    <source>
        <dbReference type="EMBL" id="KAE8674104.1"/>
    </source>
</evidence>
<dbReference type="Proteomes" id="UP000436088">
    <property type="component" value="Unassembled WGS sequence"/>
</dbReference>
<organism evidence="2 3">
    <name type="scientific">Hibiscus syriacus</name>
    <name type="common">Rose of Sharon</name>
    <dbReference type="NCBI Taxonomy" id="106335"/>
    <lineage>
        <taxon>Eukaryota</taxon>
        <taxon>Viridiplantae</taxon>
        <taxon>Streptophyta</taxon>
        <taxon>Embryophyta</taxon>
        <taxon>Tracheophyta</taxon>
        <taxon>Spermatophyta</taxon>
        <taxon>Magnoliopsida</taxon>
        <taxon>eudicotyledons</taxon>
        <taxon>Gunneridae</taxon>
        <taxon>Pentapetalae</taxon>
        <taxon>rosids</taxon>
        <taxon>malvids</taxon>
        <taxon>Malvales</taxon>
        <taxon>Malvaceae</taxon>
        <taxon>Malvoideae</taxon>
        <taxon>Hibiscus</taxon>
    </lineage>
</organism>
<name>A0A6A2YHF0_HIBSY</name>
<dbReference type="PANTHER" id="PTHR47481">
    <property type="match status" value="1"/>
</dbReference>
<evidence type="ECO:0000313" key="3">
    <source>
        <dbReference type="Proteomes" id="UP000436088"/>
    </source>
</evidence>
<dbReference type="PANTHER" id="PTHR47481:SF9">
    <property type="entry name" value="RETROTRANSPOSON GAG DOMAIN-CONTAINING PROTEIN"/>
    <property type="match status" value="1"/>
</dbReference>
<accession>A0A6A2YHF0</accession>
<protein>
    <submittedName>
        <fullName evidence="2">Uncharacterized protein</fullName>
    </submittedName>
</protein>
<dbReference type="Pfam" id="PF14223">
    <property type="entry name" value="Retrotran_gag_2"/>
    <property type="match status" value="1"/>
</dbReference>
<keyword evidence="3" id="KW-1185">Reference proteome</keyword>
<proteinExistence type="predicted"/>
<gene>
    <name evidence="2" type="ORF">F3Y22_tig00111769pilonHSYRG00400</name>
</gene>
<feature type="region of interest" description="Disordered" evidence="1">
    <location>
        <begin position="200"/>
        <end position="225"/>
    </location>
</feature>
<sequence length="225" mass="25048">MVAVIQITQTQLPLKLTNMNFPSWFHQIEALLIGLDLTDYITGDTPCPPKIIDKLIVHAIGSSLSEFVLPMIARSATSMEALNKLIVVFSSKIKSRAIALKRLLTMLTQGNKLVAEFLQTTNTLADELALAQASILDDELVIHIFSGIIPKLNDIVTTLKARETTLTYEEVFDKLIDHENDLKRQEEGLISPLSVNYVRGRGSHSSRPPNKGNYCGNTFDPNFRN</sequence>
<comment type="caution">
    <text evidence="2">The sequence shown here is derived from an EMBL/GenBank/DDBJ whole genome shotgun (WGS) entry which is preliminary data.</text>
</comment>
<dbReference type="EMBL" id="VEPZ02001421">
    <property type="protein sequence ID" value="KAE8674104.1"/>
    <property type="molecule type" value="Genomic_DNA"/>
</dbReference>
<feature type="compositionally biased region" description="Polar residues" evidence="1">
    <location>
        <begin position="215"/>
        <end position="225"/>
    </location>
</feature>
<evidence type="ECO:0000256" key="1">
    <source>
        <dbReference type="SAM" id="MobiDB-lite"/>
    </source>
</evidence>
<dbReference type="AlphaFoldDB" id="A0A6A2YHF0"/>